<dbReference type="InterPro" id="IPR003018">
    <property type="entry name" value="GAF"/>
</dbReference>
<organism evidence="2 3">
    <name type="scientific">Xaviernesmea oryzae</name>
    <dbReference type="NCBI Taxonomy" id="464029"/>
    <lineage>
        <taxon>Bacteria</taxon>
        <taxon>Pseudomonadati</taxon>
        <taxon>Pseudomonadota</taxon>
        <taxon>Alphaproteobacteria</taxon>
        <taxon>Hyphomicrobiales</taxon>
        <taxon>Rhizobiaceae</taxon>
        <taxon>Rhizobium/Agrobacterium group</taxon>
        <taxon>Xaviernesmea</taxon>
    </lineage>
</organism>
<dbReference type="SUPFAM" id="SSF55781">
    <property type="entry name" value="GAF domain-like"/>
    <property type="match status" value="1"/>
</dbReference>
<dbReference type="Pfam" id="PF13185">
    <property type="entry name" value="GAF_2"/>
    <property type="match status" value="1"/>
</dbReference>
<dbReference type="STRING" id="464029.SAMN02982989_0596"/>
<protein>
    <submittedName>
        <fullName evidence="2">GAF domain-containing protein</fullName>
    </submittedName>
</protein>
<dbReference type="Gene3D" id="3.30.450.40">
    <property type="match status" value="1"/>
</dbReference>
<accession>A0A1X7CMN3</accession>
<sequence length="162" mass="18319">MMIEDLVELLAEPGQPNFFYDALDAALARRVGHKLLTLLYKDGDEVARVYSNMPDVYPVFGRKPMGVTPWGDLVLRRQQPFLGRDREAIKWAFFDHELIESLGLGSAINIPVVYDGETIGTINLLDEEFFYTEEHVGIARRFAPLLIPAFLEARRGNIPPTA</sequence>
<dbReference type="AlphaFoldDB" id="A0A1X7CMN3"/>
<feature type="domain" description="GAF" evidence="1">
    <location>
        <begin position="31"/>
        <end position="144"/>
    </location>
</feature>
<dbReference type="Proteomes" id="UP000192903">
    <property type="component" value="Unassembled WGS sequence"/>
</dbReference>
<evidence type="ECO:0000259" key="1">
    <source>
        <dbReference type="Pfam" id="PF13185"/>
    </source>
</evidence>
<name>A0A1X7CMN3_9HYPH</name>
<dbReference type="RefSeq" id="WP_337332132.1">
    <property type="nucleotide sequence ID" value="NZ_FXAF01000001.1"/>
</dbReference>
<evidence type="ECO:0000313" key="2">
    <source>
        <dbReference type="EMBL" id="SME99629.1"/>
    </source>
</evidence>
<reference evidence="3" key="1">
    <citation type="submission" date="2017-04" db="EMBL/GenBank/DDBJ databases">
        <authorList>
            <person name="Varghese N."/>
            <person name="Submissions S."/>
        </authorList>
    </citation>
    <scope>NUCLEOTIDE SEQUENCE [LARGE SCALE GENOMIC DNA]</scope>
    <source>
        <strain evidence="3">B4P</strain>
    </source>
</reference>
<keyword evidence="3" id="KW-1185">Reference proteome</keyword>
<evidence type="ECO:0000313" key="3">
    <source>
        <dbReference type="Proteomes" id="UP000192903"/>
    </source>
</evidence>
<proteinExistence type="predicted"/>
<dbReference type="EMBL" id="FXAF01000001">
    <property type="protein sequence ID" value="SME99629.1"/>
    <property type="molecule type" value="Genomic_DNA"/>
</dbReference>
<dbReference type="InterPro" id="IPR029016">
    <property type="entry name" value="GAF-like_dom_sf"/>
</dbReference>
<gene>
    <name evidence="2" type="ORF">SAMN02982989_0596</name>
</gene>